<dbReference type="InterPro" id="IPR013783">
    <property type="entry name" value="Ig-like_fold"/>
</dbReference>
<protein>
    <recommendedName>
        <fullName evidence="1">BACON domain-containing protein</fullName>
    </recommendedName>
</protein>
<feature type="domain" description="BACON" evidence="1">
    <location>
        <begin position="70"/>
        <end position="118"/>
    </location>
</feature>
<dbReference type="CDD" id="cd14948">
    <property type="entry name" value="BACON"/>
    <property type="match status" value="1"/>
</dbReference>
<gene>
    <name evidence="2" type="ORF">SAMN04488128_101448</name>
</gene>
<dbReference type="Pfam" id="PF13004">
    <property type="entry name" value="BACON"/>
    <property type="match status" value="1"/>
</dbReference>
<dbReference type="EMBL" id="FUWZ01000001">
    <property type="protein sequence ID" value="SJZ48991.1"/>
    <property type="molecule type" value="Genomic_DNA"/>
</dbReference>
<organism evidence="2 3">
    <name type="scientific">Chitinophaga eiseniae</name>
    <dbReference type="NCBI Taxonomy" id="634771"/>
    <lineage>
        <taxon>Bacteria</taxon>
        <taxon>Pseudomonadati</taxon>
        <taxon>Bacteroidota</taxon>
        <taxon>Chitinophagia</taxon>
        <taxon>Chitinophagales</taxon>
        <taxon>Chitinophagaceae</taxon>
        <taxon>Chitinophaga</taxon>
    </lineage>
</organism>
<evidence type="ECO:0000259" key="1">
    <source>
        <dbReference type="Pfam" id="PF13004"/>
    </source>
</evidence>
<proteinExistence type="predicted"/>
<dbReference type="STRING" id="634771.SAMN04488128_101448"/>
<accession>A0A1T4L345</accession>
<dbReference type="PROSITE" id="PS51257">
    <property type="entry name" value="PROKAR_LIPOPROTEIN"/>
    <property type="match status" value="1"/>
</dbReference>
<evidence type="ECO:0000313" key="2">
    <source>
        <dbReference type="EMBL" id="SJZ48991.1"/>
    </source>
</evidence>
<dbReference type="AlphaFoldDB" id="A0A1T4L345"/>
<dbReference type="RefSeq" id="WP_143312739.1">
    <property type="nucleotide sequence ID" value="NZ_FUWZ01000001.1"/>
</dbReference>
<reference evidence="3" key="1">
    <citation type="submission" date="2017-02" db="EMBL/GenBank/DDBJ databases">
        <authorList>
            <person name="Varghese N."/>
            <person name="Submissions S."/>
        </authorList>
    </citation>
    <scope>NUCLEOTIDE SEQUENCE [LARGE SCALE GENOMIC DNA]</scope>
    <source>
        <strain evidence="3">DSM 22224</strain>
    </source>
</reference>
<dbReference type="Proteomes" id="UP000190367">
    <property type="component" value="Unassembled WGS sequence"/>
</dbReference>
<keyword evidence="3" id="KW-1185">Reference proteome</keyword>
<evidence type="ECO:0000313" key="3">
    <source>
        <dbReference type="Proteomes" id="UP000190367"/>
    </source>
</evidence>
<dbReference type="InterPro" id="IPR024361">
    <property type="entry name" value="BACON"/>
</dbReference>
<sequence length="682" mass="74460">MKKYLFDYYMFIAAAILLMAAACRKTEDYRFSTPLAIDARIIRLGAAADTTRFIVYADGDWNLELAAETPWLQLQTTSGHGKSDALVEVTDNSGQLPRAAKLVVKGGGKSDTIVLQQKGLTPALAIMDETAQTISNGGTYKSVINTNVPLDLMTVGYGYDATGAVNWLSGLLVKDGYLFFKVDTNQLPVARTVMLRLSYLDALGTTTKDSIVIKQQPGMSYEGAVQKDFAYVKQALANGVVSENIFVEGIVISDKGHPNMAQNLNKSTDKHSLDKTENSIAVYVQSPDGTSGLYFKTKTPGDNIFNFNDRVKIWLKGVTVQQLQNPSRTVVSGVDVLHIMKKDAGTGVLQPREKYMSALTDNDLYTYVKLKDVEISVPSGAFTNINEGYAARMDCYPMNIRDIQGSSMYMLTNLDVLYRRDGRKVPQGSGAVAGIVVHETYDRYGGNIGKYAIRHLKREDIALNEDRTNGFSHVLVEWSRFKTEYAATPTETQHPLTPDVGSGRIYQSGKKYLDYTSSGITPTTDYNGLLQEPTTNKGAVSNGGWGCKGWWNAATNTGESWVIEVSTKGVSSPLSVQVEGNSDIGGPRNFVAEWSVDNAAWNSLGNFTFQDVANWSNTLLTQVAGQKVLNFQLPQAASGQDKLYIRLRVANKTAGTTNSATGGSITATATCRLSHVSVKYNK</sequence>
<dbReference type="OrthoDB" id="723980at2"/>
<name>A0A1T4L345_9BACT</name>
<dbReference type="Gene3D" id="2.60.40.10">
    <property type="entry name" value="Immunoglobulins"/>
    <property type="match status" value="1"/>
</dbReference>